<proteinExistence type="predicted"/>
<accession>A0A7J9GNS3</accession>
<comment type="caution">
    <text evidence="1">The sequence shown here is derived from an EMBL/GenBank/DDBJ whole genome shotgun (WGS) entry which is preliminary data.</text>
</comment>
<organism evidence="1 2">
    <name type="scientific">Gossypium harknessii</name>
    <dbReference type="NCBI Taxonomy" id="34285"/>
    <lineage>
        <taxon>Eukaryota</taxon>
        <taxon>Viridiplantae</taxon>
        <taxon>Streptophyta</taxon>
        <taxon>Embryophyta</taxon>
        <taxon>Tracheophyta</taxon>
        <taxon>Spermatophyta</taxon>
        <taxon>Magnoliopsida</taxon>
        <taxon>eudicotyledons</taxon>
        <taxon>Gunneridae</taxon>
        <taxon>Pentapetalae</taxon>
        <taxon>rosids</taxon>
        <taxon>malvids</taxon>
        <taxon>Malvales</taxon>
        <taxon>Malvaceae</taxon>
        <taxon>Malvoideae</taxon>
        <taxon>Gossypium</taxon>
    </lineage>
</organism>
<dbReference type="Proteomes" id="UP000593560">
    <property type="component" value="Unassembled WGS sequence"/>
</dbReference>
<reference evidence="1 2" key="1">
    <citation type="journal article" date="2019" name="Genome Biol. Evol.">
        <title>Insights into the evolution of the New World diploid cottons (Gossypium, subgenus Houzingenia) based on genome sequencing.</title>
        <authorList>
            <person name="Grover C.E."/>
            <person name="Arick M.A. 2nd"/>
            <person name="Thrash A."/>
            <person name="Conover J.L."/>
            <person name="Sanders W.S."/>
            <person name="Peterson D.G."/>
            <person name="Frelichowski J.E."/>
            <person name="Scheffler J.A."/>
            <person name="Scheffler B.E."/>
            <person name="Wendel J.F."/>
        </authorList>
    </citation>
    <scope>NUCLEOTIDE SEQUENCE [LARGE SCALE GENOMIC DNA]</scope>
    <source>
        <strain evidence="1">0</strain>
        <tissue evidence="1">Leaf</tissue>
    </source>
</reference>
<dbReference type="OrthoDB" id="1001741at2759"/>
<name>A0A7J9GNS3_9ROSI</name>
<dbReference type="AlphaFoldDB" id="A0A7J9GNS3"/>
<evidence type="ECO:0000313" key="1">
    <source>
        <dbReference type="EMBL" id="MBA0798435.1"/>
    </source>
</evidence>
<gene>
    <name evidence="1" type="ORF">Gohar_009027</name>
</gene>
<sequence>MGEEFARLSKSNDKEVLMRNQGDEDAVDEDFRLCLVGRVLTDSVVHFPSMRNTLTDLWHSLGGISIMDIALRRASLEVSRWLRDDSYRSNLTRVEVDDDKGEEF</sequence>
<dbReference type="EMBL" id="JABFAD010000005">
    <property type="protein sequence ID" value="MBA0798435.1"/>
    <property type="molecule type" value="Genomic_DNA"/>
</dbReference>
<evidence type="ECO:0000313" key="2">
    <source>
        <dbReference type="Proteomes" id="UP000593560"/>
    </source>
</evidence>
<keyword evidence="2" id="KW-1185">Reference proteome</keyword>
<protein>
    <submittedName>
        <fullName evidence="1">Uncharacterized protein</fullName>
    </submittedName>
</protein>